<comment type="catalytic activity">
    <reaction evidence="3">
        <text>glycyl-tRNA(Ala) + H2O = tRNA(Ala) + glycine + H(+)</text>
        <dbReference type="Rhea" id="RHEA:53744"/>
        <dbReference type="Rhea" id="RHEA-COMP:9657"/>
        <dbReference type="Rhea" id="RHEA-COMP:13640"/>
        <dbReference type="ChEBI" id="CHEBI:15377"/>
        <dbReference type="ChEBI" id="CHEBI:15378"/>
        <dbReference type="ChEBI" id="CHEBI:57305"/>
        <dbReference type="ChEBI" id="CHEBI:78442"/>
        <dbReference type="ChEBI" id="CHEBI:78522"/>
        <dbReference type="EC" id="3.1.1.96"/>
    </reaction>
</comment>
<evidence type="ECO:0000256" key="4">
    <source>
        <dbReference type="ARBA" id="ARBA00048018"/>
    </source>
</evidence>
<dbReference type="OMA" id="VFGADMK"/>
<dbReference type="STRING" id="857967.G0QUU2"/>
<evidence type="ECO:0000256" key="1">
    <source>
        <dbReference type="ARBA" id="ARBA00009673"/>
    </source>
</evidence>
<keyword evidence="6" id="KW-1185">Reference proteome</keyword>
<comment type="similarity">
    <text evidence="1">Belongs to the DTD family.</text>
</comment>
<dbReference type="Gene3D" id="3.50.80.10">
    <property type="entry name" value="D-tyrosyl-tRNA(Tyr) deacylase"/>
    <property type="match status" value="1"/>
</dbReference>
<dbReference type="GO" id="GO:0005737">
    <property type="term" value="C:cytoplasm"/>
    <property type="evidence" value="ECO:0007669"/>
    <property type="project" value="InterPro"/>
</dbReference>
<dbReference type="PANTHER" id="PTHR10472">
    <property type="entry name" value="D-TYROSYL-TRNA TYR DEACYLASE"/>
    <property type="match status" value="1"/>
</dbReference>
<evidence type="ECO:0000256" key="2">
    <source>
        <dbReference type="ARBA" id="ARBA00013056"/>
    </source>
</evidence>
<gene>
    <name evidence="5" type="ORF">IMG5_119340</name>
</gene>
<evidence type="ECO:0000313" key="5">
    <source>
        <dbReference type="EMBL" id="EGR31022.1"/>
    </source>
</evidence>
<comment type="catalytic activity">
    <reaction evidence="4">
        <text>a D-aminoacyl-tRNA + H2O = a tRNA + a D-alpha-amino acid + H(+)</text>
        <dbReference type="Rhea" id="RHEA:13953"/>
        <dbReference type="Rhea" id="RHEA-COMP:10123"/>
        <dbReference type="Rhea" id="RHEA-COMP:10124"/>
        <dbReference type="ChEBI" id="CHEBI:15377"/>
        <dbReference type="ChEBI" id="CHEBI:15378"/>
        <dbReference type="ChEBI" id="CHEBI:59871"/>
        <dbReference type="ChEBI" id="CHEBI:78442"/>
        <dbReference type="ChEBI" id="CHEBI:79333"/>
        <dbReference type="EC" id="3.1.1.96"/>
    </reaction>
</comment>
<dbReference type="GeneID" id="14907148"/>
<accession>G0QUU2</accession>
<dbReference type="SUPFAM" id="SSF69500">
    <property type="entry name" value="DTD-like"/>
    <property type="match status" value="1"/>
</dbReference>
<dbReference type="InterPro" id="IPR003732">
    <property type="entry name" value="Daa-tRNA_deacyls_DTD"/>
</dbReference>
<dbReference type="InParanoid" id="G0QUU2"/>
<proteinExistence type="inferred from homology"/>
<protein>
    <recommendedName>
        <fullName evidence="2">D-aminoacyl-tRNA deacylase</fullName>
        <ecNumber evidence="2">3.1.1.96</ecNumber>
    </recommendedName>
</protein>
<dbReference type="EC" id="3.1.1.96" evidence="2"/>
<dbReference type="Pfam" id="PF02580">
    <property type="entry name" value="Tyr_Deacylase"/>
    <property type="match status" value="1"/>
</dbReference>
<dbReference type="eggNOG" id="KOG3323">
    <property type="taxonomic scope" value="Eukaryota"/>
</dbReference>
<dbReference type="GO" id="GO:0051500">
    <property type="term" value="F:D-tyrosyl-tRNA(Tyr) deacylase activity"/>
    <property type="evidence" value="ECO:0007669"/>
    <property type="project" value="TreeGrafter"/>
</dbReference>
<name>G0QUU2_ICHMU</name>
<dbReference type="EMBL" id="GL983922">
    <property type="protein sequence ID" value="EGR31022.1"/>
    <property type="molecule type" value="Genomic_DNA"/>
</dbReference>
<dbReference type="InterPro" id="IPR023509">
    <property type="entry name" value="DTD-like_sf"/>
</dbReference>
<reference evidence="5 6" key="1">
    <citation type="submission" date="2011-07" db="EMBL/GenBank/DDBJ databases">
        <authorList>
            <person name="Coyne R."/>
            <person name="Brami D."/>
            <person name="Johnson J."/>
            <person name="Hostetler J."/>
            <person name="Hannick L."/>
            <person name="Clark T."/>
            <person name="Cassidy-Hanley D."/>
            <person name="Inman J."/>
        </authorList>
    </citation>
    <scope>NUCLEOTIDE SEQUENCE [LARGE SCALE GENOMIC DNA]</scope>
    <source>
        <strain evidence="5 6">G5</strain>
    </source>
</reference>
<organism evidence="5 6">
    <name type="scientific">Ichthyophthirius multifiliis</name>
    <name type="common">White spot disease agent</name>
    <name type="synonym">Ich</name>
    <dbReference type="NCBI Taxonomy" id="5932"/>
    <lineage>
        <taxon>Eukaryota</taxon>
        <taxon>Sar</taxon>
        <taxon>Alveolata</taxon>
        <taxon>Ciliophora</taxon>
        <taxon>Intramacronucleata</taxon>
        <taxon>Oligohymenophorea</taxon>
        <taxon>Hymenostomatida</taxon>
        <taxon>Ophryoglenina</taxon>
        <taxon>Ichthyophthirius</taxon>
    </lineage>
</organism>
<dbReference type="PANTHER" id="PTHR10472:SF5">
    <property type="entry name" value="D-AMINOACYL-TRNA DEACYLASE 1"/>
    <property type="match status" value="1"/>
</dbReference>
<dbReference type="Proteomes" id="UP000008983">
    <property type="component" value="Unassembled WGS sequence"/>
</dbReference>
<dbReference type="OrthoDB" id="275783at2759"/>
<evidence type="ECO:0000256" key="3">
    <source>
        <dbReference type="ARBA" id="ARBA00047676"/>
    </source>
</evidence>
<evidence type="ECO:0000313" key="6">
    <source>
        <dbReference type="Proteomes" id="UP000008983"/>
    </source>
</evidence>
<dbReference type="FunCoup" id="G0QUU2">
    <property type="interactions" value="164"/>
</dbReference>
<dbReference type="RefSeq" id="XP_004034508.1">
    <property type="nucleotide sequence ID" value="XM_004034460.1"/>
</dbReference>
<dbReference type="AlphaFoldDB" id="G0QUU2"/>
<sequence>MRLIIQRVLSAGVKVDGEFISQIGPGICILLGLHKGDSLKHVDKWAEKVLKLKLWPQQDKNNINLQKNEEIEQKQESRQAGGWKSSVLDNNFEVLIVSNFTLYGVLKGNKPDFHDSMKADEAKNIYEYFIKKMQNIYKPEKIKGGKFSTLYECPY</sequence>